<proteinExistence type="predicted"/>
<dbReference type="Proteomes" id="UP001470023">
    <property type="component" value="Unassembled WGS sequence"/>
</dbReference>
<keyword evidence="2" id="KW-1185">Reference proteome</keyword>
<dbReference type="EMBL" id="JBEPAZ010000028">
    <property type="protein sequence ID" value="MER6431469.1"/>
    <property type="molecule type" value="Genomic_DNA"/>
</dbReference>
<evidence type="ECO:0000313" key="2">
    <source>
        <dbReference type="Proteomes" id="UP001470023"/>
    </source>
</evidence>
<name>A0ABV1UCM8_9ACTN</name>
<gene>
    <name evidence="1" type="ORF">ABT272_27620</name>
</gene>
<organism evidence="1 2">
    <name type="scientific">Streptomyces sp. 900105245</name>
    <dbReference type="NCBI Taxonomy" id="3154379"/>
    <lineage>
        <taxon>Bacteria</taxon>
        <taxon>Bacillati</taxon>
        <taxon>Actinomycetota</taxon>
        <taxon>Actinomycetes</taxon>
        <taxon>Kitasatosporales</taxon>
        <taxon>Streptomycetaceae</taxon>
        <taxon>Streptomyces</taxon>
    </lineage>
</organism>
<sequence>MVRSRSGPGSGPGDDGGTEELLELILEPYGSDHWLLPGETFMVRSVDTGGGRPWSGTAHAYEPFEVEQRPGSVTVHTNGNLGYVTDLDGNEIDCAHRRPGGPGTG</sequence>
<protein>
    <submittedName>
        <fullName evidence="1">Uncharacterized protein</fullName>
    </submittedName>
</protein>
<reference evidence="1 2" key="1">
    <citation type="submission" date="2024-06" db="EMBL/GenBank/DDBJ databases">
        <title>The Natural Products Discovery Center: Release of the First 8490 Sequenced Strains for Exploring Actinobacteria Biosynthetic Diversity.</title>
        <authorList>
            <person name="Kalkreuter E."/>
            <person name="Kautsar S.A."/>
            <person name="Yang D."/>
            <person name="Bader C.D."/>
            <person name="Teijaro C.N."/>
            <person name="Fluegel L."/>
            <person name="Davis C.M."/>
            <person name="Simpson J.R."/>
            <person name="Lauterbach L."/>
            <person name="Steele A.D."/>
            <person name="Gui C."/>
            <person name="Meng S."/>
            <person name="Li G."/>
            <person name="Viehrig K."/>
            <person name="Ye F."/>
            <person name="Su P."/>
            <person name="Kiefer A.F."/>
            <person name="Nichols A."/>
            <person name="Cepeda A.J."/>
            <person name="Yan W."/>
            <person name="Fan B."/>
            <person name="Jiang Y."/>
            <person name="Adhikari A."/>
            <person name="Zheng C.-J."/>
            <person name="Schuster L."/>
            <person name="Cowan T.M."/>
            <person name="Smanski M.J."/>
            <person name="Chevrette M.G."/>
            <person name="De Carvalho L.P.S."/>
            <person name="Shen B."/>
        </authorList>
    </citation>
    <scope>NUCLEOTIDE SEQUENCE [LARGE SCALE GENOMIC DNA]</scope>
    <source>
        <strain evidence="1 2">NPDC001166</strain>
    </source>
</reference>
<dbReference type="RefSeq" id="WP_352064617.1">
    <property type="nucleotide sequence ID" value="NZ_JBEPAZ010000028.1"/>
</dbReference>
<comment type="caution">
    <text evidence="1">The sequence shown here is derived from an EMBL/GenBank/DDBJ whole genome shotgun (WGS) entry which is preliminary data.</text>
</comment>
<accession>A0ABV1UCM8</accession>
<evidence type="ECO:0000313" key="1">
    <source>
        <dbReference type="EMBL" id="MER6431469.1"/>
    </source>
</evidence>